<dbReference type="InterPro" id="IPR013154">
    <property type="entry name" value="ADH-like_N"/>
</dbReference>
<dbReference type="SMART" id="SM00829">
    <property type="entry name" value="PKS_ER"/>
    <property type="match status" value="1"/>
</dbReference>
<dbReference type="Gene3D" id="3.40.50.720">
    <property type="entry name" value="NAD(P)-binding Rossmann-like Domain"/>
    <property type="match status" value="1"/>
</dbReference>
<dbReference type="InterPro" id="IPR049552">
    <property type="entry name" value="PKS_DH_N"/>
</dbReference>
<evidence type="ECO:0000256" key="2">
    <source>
        <dbReference type="ARBA" id="ARBA00004792"/>
    </source>
</evidence>
<dbReference type="SUPFAM" id="SSF53901">
    <property type="entry name" value="Thiolase-like"/>
    <property type="match status" value="1"/>
</dbReference>
<keyword evidence="6" id="KW-0808">Transferase</keyword>
<dbReference type="Gene3D" id="3.90.180.10">
    <property type="entry name" value="Medium-chain alcohol dehydrogenases, catalytic domain"/>
    <property type="match status" value="1"/>
</dbReference>
<dbReference type="SMART" id="SM00822">
    <property type="entry name" value="PKS_KR"/>
    <property type="match status" value="1"/>
</dbReference>
<dbReference type="SUPFAM" id="SSF52151">
    <property type="entry name" value="FabD/lysophospholipase-like"/>
    <property type="match status" value="1"/>
</dbReference>
<dbReference type="InterPro" id="IPR011032">
    <property type="entry name" value="GroES-like_sf"/>
</dbReference>
<dbReference type="PANTHER" id="PTHR43775">
    <property type="entry name" value="FATTY ACID SYNTHASE"/>
    <property type="match status" value="1"/>
</dbReference>
<feature type="compositionally biased region" description="Basic and acidic residues" evidence="13">
    <location>
        <begin position="2119"/>
        <end position="2143"/>
    </location>
</feature>
<feature type="domain" description="Ketosynthase family 3 (KS3)" evidence="15">
    <location>
        <begin position="41"/>
        <end position="466"/>
    </location>
</feature>
<dbReference type="PROSITE" id="PS50075">
    <property type="entry name" value="CARRIER"/>
    <property type="match status" value="1"/>
</dbReference>
<sequence length="2172" mass="227617">MIMSIEHTDLEREKLVRYLKKVAIELDETRARLRDSEQRTSEPIAIVGMGCRFPGGVESPRALWEMVHSGADVVSEFPGDRGWDVEGLFDPDPDAAGKTYTRSGGFLQNAADFDPAFFGITPREALMMDPQQRLLLECSWEALEHAGIDPLSLRGTATGVFAGIMDPDYGIGQPLEELGEYGLTGIATSVTSGRVAYVLGLEGPAVSVDTACSSSLVAMHQACVSLRSGECDLALAGGVTVMATPATFVGFSRQRGLSRDGRCKAFSAAADGVGWGEGAGVVVLERLSDAHRSGHQVLGVIRGSAVNQDGASNGMTAPNGPSQQRVIRTALASAGLTPRDVDVVEAHGTGTVLGDPIEAQALLATYGQDRGGEQPVWVGSVKSNMGHTQAAAGVAGVIKMVQAMRHGVMPKTLHVDVPSPHVDWSAGAVQVLTTTRDWPQAAGRPRRAGVSSFGISGTNAHLIVEQAPEPNPHAPQHVSKTDWSVVPWVVSAKSAEALTAQAQRLADFVTADDALEPMDVAVSLAARSSFAHRAVVLGKNRVELMAGLTGLATGDPGIGVVAGRARALGKTVMVFPGQGAQWIGMGAELLASAPVFAEQMRLCQEALAEFVDWSLLDVIRQIPGAPGLDRVDVVQPTLWAVMVSLARLWESVGVKPAAVVGHSQGEIAAACVAGVLSLRDAAAVVALRSQLLVKLAGSGAMVSLACGEQRAQELIAGFGDRLSIAAVNGVSAVVVAGALDAIAELMLGCEAAGIRARRIEVDYASHSAQVELVGESLVAGLSGISPRSTDITFVSTVTGAAIEGTGLDGRYWYRNLREPVLLDQAVRWCAEQGYGAFVEVSPHPALGAGIEETVGDEAVVVPTLGRDEGGLGRFWLSVSAAFVAGVDIDWPNVFAGDAGRRVELPTYAFARQRFWLAPTAGAANAGNLGLRETGHGLLGAIIEQPDSGGVVLTGRLSMSTQPWLADHVVAGAVLFAGAGFVELAIRAGDEVGCGLVEELLLTAPLVLPRGAAVAVQVVVGAADESGRRALAVYSRPEGSTGSWVLHAQGALAERSAQPGADLSEWPPADAQQIDVDGVYRQLACRGYEYGHSFQGVQSLWRRGREVFAELAAPEGLDVAGMGIHPVVLDAAMQAWVAVDDAATDSTTVMLPFCWQQVSLYGAGAARLRARITPTREGALSVELADSAGLPVLSVNSVLARPVGAAQLRAGIAAAADPTSQGLLELGWSPITLDPSAVERPVVKWDDFARAGEAVPGDAVVVWRWASGDAGVVDSVYAATHAVLAVLQSWLSADRGGVLVVHTCGAVAVADENTTDLAAAAVWGLVRSAQAEYPGQVVLVDADATADVALLGTSGEPQVALRAGKAYAARLGRPERPLELPDEGWRLHAIGGGTFEDVVLEPCPSLDAPLPDGHVRVAVTVSGVNFRDVFIALGMYPGEAALGGEGAGVVVEVGPGVSTLAVGDAVMGLLGTGSQAAVDHRLLVKIPKGWSHAQAAAVPVVFLTSWYGFVDLAGLRPGESVLVHTATGGVGMAAVQLARLWGAEVFVTASRGKWNTLRAMGFDDDHIADSRTLDFEDKFLAATGGRGFDVVLHSLAGEFTDASLRLTAQGGRFLEMGKNDIRSPEEIAEHYPGIRYRAFHVLDAGPQRIGEMLAELKTLFETEQLHAPPVRSWDIRCVREAYRFLSQARHTGKVVLTTPQVLPESLAAGTVLITGGTGMVGAVLARHVVTRYGVRQLVLVSRQGEDAPGVRQLVAELAELGAKSWVAACDVADADAVVQLLRQVQDKYPPLTGVIHAAGTLDDAAIASLTPDRVDTVLRSKVDGAWNLHQATRELGLAMFVLCSSLAGVVGARGQGNYAAANAFLDALAAARRASGLAGVSLQWGLWEQASAMTGHLRSSDVARMSRGGLTPLTAEQAVELFDAAIVLDHPSAVAARLDHKALADPGVGAHLPPLFNDLVRRPLRRTVANDEVPSESALAQRLRELGPAQQQELLVDIVCTQTALVLGQSGPHDIHPDAAFQDLGFDSLTAVELRNRLKTATGLSFSPTLIFDHTTPAALGAYLNQELGLSDGAKADESGAGIPDPDDESVRAILNTIAISDLRDADLLDKLLLLAEKTKAKSDRKDREEKNQESDQKELERIIDSSSPEELIAIALGMPAGEPIETNGSHLA</sequence>
<dbReference type="PROSITE" id="PS00606">
    <property type="entry name" value="KS3_1"/>
    <property type="match status" value="1"/>
</dbReference>
<reference evidence="17 18" key="1">
    <citation type="submission" date="2017-02" db="EMBL/GenBank/DDBJ databases">
        <title>The new phylogeny of genus Mycobacterium.</title>
        <authorList>
            <person name="Tortoli E."/>
            <person name="Trovato A."/>
            <person name="Cirillo D.M."/>
        </authorList>
    </citation>
    <scope>NUCLEOTIDE SEQUENCE [LARGE SCALE GENOMIC DNA]</scope>
    <source>
        <strain evidence="17 18">DSM 45057</strain>
    </source>
</reference>
<dbReference type="Pfam" id="PF08240">
    <property type="entry name" value="ADH_N"/>
    <property type="match status" value="1"/>
</dbReference>
<dbReference type="InterPro" id="IPR015083">
    <property type="entry name" value="NorB/c/GfsB-D-like_docking"/>
</dbReference>
<evidence type="ECO:0000256" key="6">
    <source>
        <dbReference type="ARBA" id="ARBA00022679"/>
    </source>
</evidence>
<dbReference type="Gene3D" id="3.40.47.10">
    <property type="match status" value="1"/>
</dbReference>
<feature type="active site" description="Proton acceptor; for dehydratase activity" evidence="12">
    <location>
        <position position="967"/>
    </location>
</feature>
<dbReference type="SUPFAM" id="SSF51735">
    <property type="entry name" value="NAD(P)-binding Rossmann-fold domains"/>
    <property type="match status" value="3"/>
</dbReference>
<dbReference type="InterPro" id="IPR014030">
    <property type="entry name" value="Ketoacyl_synth_N"/>
</dbReference>
<dbReference type="InterPro" id="IPR055123">
    <property type="entry name" value="SpnB-like_Rossmann"/>
</dbReference>
<dbReference type="InterPro" id="IPR009081">
    <property type="entry name" value="PP-bd_ACP"/>
</dbReference>
<dbReference type="InterPro" id="IPR050091">
    <property type="entry name" value="PKS_NRPS_Biosynth_Enz"/>
</dbReference>
<dbReference type="GO" id="GO:0031177">
    <property type="term" value="F:phosphopantetheine binding"/>
    <property type="evidence" value="ECO:0007669"/>
    <property type="project" value="InterPro"/>
</dbReference>
<evidence type="ECO:0000259" key="14">
    <source>
        <dbReference type="PROSITE" id="PS50075"/>
    </source>
</evidence>
<feature type="region of interest" description="Disordered" evidence="13">
    <location>
        <begin position="2119"/>
        <end position="2146"/>
    </location>
</feature>
<evidence type="ECO:0000313" key="17">
    <source>
        <dbReference type="EMBL" id="ORA25752.1"/>
    </source>
</evidence>
<dbReference type="SUPFAM" id="SSF50129">
    <property type="entry name" value="GroES-like"/>
    <property type="match status" value="1"/>
</dbReference>
<dbReference type="InterPro" id="IPR006162">
    <property type="entry name" value="Ppantetheine_attach_site"/>
</dbReference>
<keyword evidence="11" id="KW-0012">Acyltransferase</keyword>
<keyword evidence="8" id="KW-0443">Lipid metabolism</keyword>
<dbReference type="GO" id="GO:0006633">
    <property type="term" value="P:fatty acid biosynthetic process"/>
    <property type="evidence" value="ECO:0007669"/>
    <property type="project" value="InterPro"/>
</dbReference>
<dbReference type="InterPro" id="IPR042104">
    <property type="entry name" value="PKS_dehydratase_sf"/>
</dbReference>
<evidence type="ECO:0000256" key="13">
    <source>
        <dbReference type="SAM" id="MobiDB-lite"/>
    </source>
</evidence>
<protein>
    <submittedName>
        <fullName evidence="17">Polyketide synthase</fullName>
    </submittedName>
</protein>
<dbReference type="PROSITE" id="PS52004">
    <property type="entry name" value="KS3_2"/>
    <property type="match status" value="1"/>
</dbReference>
<dbReference type="Pfam" id="PF13602">
    <property type="entry name" value="ADH_zinc_N_2"/>
    <property type="match status" value="1"/>
</dbReference>
<dbReference type="Gene3D" id="1.10.1200.10">
    <property type="entry name" value="ACP-like"/>
    <property type="match status" value="1"/>
</dbReference>
<dbReference type="InterPro" id="IPR049900">
    <property type="entry name" value="PKS_mFAS_DH"/>
</dbReference>
<dbReference type="InterPro" id="IPR020843">
    <property type="entry name" value="ER"/>
</dbReference>
<dbReference type="Gene3D" id="3.10.129.110">
    <property type="entry name" value="Polyketide synthase dehydratase"/>
    <property type="match status" value="1"/>
</dbReference>
<comment type="caution">
    <text evidence="17">The sequence shown here is derived from an EMBL/GenBank/DDBJ whole genome shotgun (WGS) entry which is preliminary data.</text>
</comment>
<dbReference type="InterPro" id="IPR049551">
    <property type="entry name" value="PKS_DH_C"/>
</dbReference>
<keyword evidence="9" id="KW-0045">Antibiotic biosynthesis</keyword>
<dbReference type="InterPro" id="IPR057326">
    <property type="entry name" value="KR_dom"/>
</dbReference>
<feature type="active site" description="Proton donor; for dehydratase activity" evidence="12">
    <location>
        <position position="1129"/>
    </location>
</feature>
<dbReference type="Pfam" id="PF08659">
    <property type="entry name" value="KR"/>
    <property type="match status" value="1"/>
</dbReference>
<dbReference type="SMART" id="SM00825">
    <property type="entry name" value="PKS_KS"/>
    <property type="match status" value="1"/>
</dbReference>
<evidence type="ECO:0000256" key="1">
    <source>
        <dbReference type="ARBA" id="ARBA00001957"/>
    </source>
</evidence>
<dbReference type="InterPro" id="IPR014043">
    <property type="entry name" value="Acyl_transferase_dom"/>
</dbReference>
<evidence type="ECO:0000256" key="7">
    <source>
        <dbReference type="ARBA" id="ARBA00022832"/>
    </source>
</evidence>
<dbReference type="GO" id="GO:0004315">
    <property type="term" value="F:3-oxoacyl-[acyl-carrier-protein] synthase activity"/>
    <property type="evidence" value="ECO:0007669"/>
    <property type="project" value="InterPro"/>
</dbReference>
<dbReference type="Pfam" id="PF00698">
    <property type="entry name" value="Acyl_transf_1"/>
    <property type="match status" value="1"/>
</dbReference>
<dbReference type="InterPro" id="IPR001227">
    <property type="entry name" value="Ac_transferase_dom_sf"/>
</dbReference>
<dbReference type="GO" id="GO:0016491">
    <property type="term" value="F:oxidoreductase activity"/>
    <property type="evidence" value="ECO:0007669"/>
    <property type="project" value="InterPro"/>
</dbReference>
<dbReference type="Gene3D" id="3.30.70.3290">
    <property type="match status" value="1"/>
</dbReference>
<proteinExistence type="predicted"/>
<dbReference type="FunFam" id="3.90.180.10:FF:000032">
    <property type="entry name" value="Probable polyketide synthase pks1"/>
    <property type="match status" value="1"/>
</dbReference>
<comment type="pathway">
    <text evidence="3">Lipid metabolism.</text>
</comment>
<evidence type="ECO:0000256" key="11">
    <source>
        <dbReference type="ARBA" id="ARBA00023315"/>
    </source>
</evidence>
<keyword evidence="18" id="KW-1185">Reference proteome</keyword>
<dbReference type="InterPro" id="IPR018201">
    <property type="entry name" value="Ketoacyl_synth_AS"/>
</dbReference>
<dbReference type="PROSITE" id="PS00012">
    <property type="entry name" value="PHOSPHOPANTETHEINE"/>
    <property type="match status" value="1"/>
</dbReference>
<dbReference type="SUPFAM" id="SSF55048">
    <property type="entry name" value="Probable ACP-binding domain of malonyl-CoA ACP transacylase"/>
    <property type="match status" value="1"/>
</dbReference>
<dbReference type="PANTHER" id="PTHR43775:SF51">
    <property type="entry name" value="INACTIVE PHENOLPHTHIOCEROL SYNTHESIS POLYKETIDE SYNTHASE TYPE I PKS1-RELATED"/>
    <property type="match status" value="1"/>
</dbReference>
<dbReference type="EMBL" id="MVHE01000002">
    <property type="protein sequence ID" value="ORA25752.1"/>
    <property type="molecule type" value="Genomic_DNA"/>
</dbReference>
<dbReference type="FunFam" id="3.40.50.720:FF:000381">
    <property type="entry name" value="Probable polyketide synthase pks17"/>
    <property type="match status" value="1"/>
</dbReference>
<feature type="region of interest" description="C-terminal hotdog fold" evidence="12">
    <location>
        <begin position="1070"/>
        <end position="1208"/>
    </location>
</feature>
<dbReference type="GO" id="GO:0033068">
    <property type="term" value="P:macrolide biosynthetic process"/>
    <property type="evidence" value="ECO:0007669"/>
    <property type="project" value="UniProtKB-ARBA"/>
</dbReference>
<dbReference type="InterPro" id="IPR036291">
    <property type="entry name" value="NAD(P)-bd_dom_sf"/>
</dbReference>
<dbReference type="FunFam" id="1.10.1200.10:FF:000007">
    <property type="entry name" value="Probable polyketide synthase pks17"/>
    <property type="match status" value="1"/>
</dbReference>
<dbReference type="FunFam" id="3.40.50.720:FF:000209">
    <property type="entry name" value="Polyketide synthase Pks12"/>
    <property type="match status" value="1"/>
</dbReference>
<evidence type="ECO:0000256" key="12">
    <source>
        <dbReference type="PROSITE-ProRule" id="PRU01363"/>
    </source>
</evidence>
<evidence type="ECO:0000313" key="18">
    <source>
        <dbReference type="Proteomes" id="UP000192284"/>
    </source>
</evidence>
<evidence type="ECO:0000256" key="3">
    <source>
        <dbReference type="ARBA" id="ARBA00005189"/>
    </source>
</evidence>
<dbReference type="FunFam" id="3.40.47.10:FF:000019">
    <property type="entry name" value="Polyketide synthase type I"/>
    <property type="match status" value="1"/>
</dbReference>
<feature type="domain" description="PKS/mFAS DH" evidence="16">
    <location>
        <begin position="935"/>
        <end position="1208"/>
    </location>
</feature>
<evidence type="ECO:0000256" key="10">
    <source>
        <dbReference type="ARBA" id="ARBA00023268"/>
    </source>
</evidence>
<dbReference type="Pfam" id="PF00109">
    <property type="entry name" value="ketoacyl-synt"/>
    <property type="match status" value="1"/>
</dbReference>
<dbReference type="SUPFAM" id="SSF47336">
    <property type="entry name" value="ACP-like"/>
    <property type="match status" value="1"/>
</dbReference>
<comment type="cofactor">
    <cofactor evidence="1">
        <name>pantetheine 4'-phosphate</name>
        <dbReference type="ChEBI" id="CHEBI:47942"/>
    </cofactor>
</comment>
<dbReference type="SMART" id="SM00827">
    <property type="entry name" value="PKS_AT"/>
    <property type="match status" value="1"/>
</dbReference>
<dbReference type="Gene3D" id="3.40.50.11460">
    <property type="match status" value="1"/>
</dbReference>
<evidence type="ECO:0000256" key="4">
    <source>
        <dbReference type="ARBA" id="ARBA00022450"/>
    </source>
</evidence>
<comment type="pathway">
    <text evidence="2">Antibiotic biosynthesis.</text>
</comment>
<dbReference type="SMART" id="SM01294">
    <property type="entry name" value="PKS_PP_betabranch"/>
    <property type="match status" value="1"/>
</dbReference>
<evidence type="ECO:0000259" key="16">
    <source>
        <dbReference type="PROSITE" id="PS52019"/>
    </source>
</evidence>
<keyword evidence="4" id="KW-0596">Phosphopantetheine</keyword>
<keyword evidence="5" id="KW-0597">Phosphoprotein</keyword>
<keyword evidence="10" id="KW-0511">Multifunctional enzyme</keyword>
<dbReference type="PROSITE" id="PS52019">
    <property type="entry name" value="PKS_MFAS_DH"/>
    <property type="match status" value="1"/>
</dbReference>
<feature type="domain" description="Carrier" evidence="14">
    <location>
        <begin position="1992"/>
        <end position="2067"/>
    </location>
</feature>
<dbReference type="InterPro" id="IPR016035">
    <property type="entry name" value="Acyl_Trfase/lysoPLipase"/>
</dbReference>
<dbReference type="Pfam" id="PF00550">
    <property type="entry name" value="PP-binding"/>
    <property type="match status" value="1"/>
</dbReference>
<dbReference type="InterPro" id="IPR020841">
    <property type="entry name" value="PKS_Beta-ketoAc_synthase_dom"/>
</dbReference>
<dbReference type="InterPro" id="IPR020806">
    <property type="entry name" value="PKS_PP-bd"/>
</dbReference>
<dbReference type="CDD" id="cd00833">
    <property type="entry name" value="PKS"/>
    <property type="match status" value="1"/>
</dbReference>
<evidence type="ECO:0000256" key="8">
    <source>
        <dbReference type="ARBA" id="ARBA00023098"/>
    </source>
</evidence>
<keyword evidence="7" id="KW-0276">Fatty acid metabolism</keyword>
<evidence type="ECO:0000256" key="5">
    <source>
        <dbReference type="ARBA" id="ARBA00022553"/>
    </source>
</evidence>
<dbReference type="SMART" id="SM00826">
    <property type="entry name" value="PKS_DH"/>
    <property type="match status" value="1"/>
</dbReference>
<dbReference type="Pfam" id="PF22953">
    <property type="entry name" value="SpnB_Rossmann"/>
    <property type="match status" value="1"/>
</dbReference>
<accession>A0A1X0A6X0</accession>
<dbReference type="Pfam" id="PF16197">
    <property type="entry name" value="KAsynt_C_assoc"/>
    <property type="match status" value="1"/>
</dbReference>
<dbReference type="InterPro" id="IPR016039">
    <property type="entry name" value="Thiolase-like"/>
</dbReference>
<dbReference type="GO" id="GO:0004312">
    <property type="term" value="F:fatty acid synthase activity"/>
    <property type="evidence" value="ECO:0007669"/>
    <property type="project" value="TreeGrafter"/>
</dbReference>
<dbReference type="Gene3D" id="3.40.366.10">
    <property type="entry name" value="Malonyl-Coenzyme A Acyl Carrier Protein, domain 2"/>
    <property type="match status" value="1"/>
</dbReference>
<dbReference type="InterPro" id="IPR020807">
    <property type="entry name" value="PKS_DH"/>
</dbReference>
<evidence type="ECO:0000259" key="15">
    <source>
        <dbReference type="PROSITE" id="PS52004"/>
    </source>
</evidence>
<name>A0A1X0A6X0_MYCAN</name>
<dbReference type="CDD" id="cd08956">
    <property type="entry name" value="KR_3_FAS_SDR_x"/>
    <property type="match status" value="1"/>
</dbReference>
<dbReference type="Pfam" id="PF21089">
    <property type="entry name" value="PKS_DH_N"/>
    <property type="match status" value="1"/>
</dbReference>
<dbReference type="InterPro" id="IPR032821">
    <property type="entry name" value="PKS_assoc"/>
</dbReference>
<dbReference type="Pfam" id="PF14765">
    <property type="entry name" value="PS-DH"/>
    <property type="match status" value="1"/>
</dbReference>
<gene>
    <name evidence="17" type="ORF">BST12_01490</name>
</gene>
<dbReference type="Pfam" id="PF08990">
    <property type="entry name" value="Docking"/>
    <property type="match status" value="1"/>
</dbReference>
<dbReference type="FunFam" id="3.40.366.10:FF:000002">
    <property type="entry name" value="Probable polyketide synthase 2"/>
    <property type="match status" value="1"/>
</dbReference>
<dbReference type="CDD" id="cd05195">
    <property type="entry name" value="enoyl_red"/>
    <property type="match status" value="1"/>
</dbReference>
<organism evidence="17 18">
    <name type="scientific">Mycobacterium angelicum</name>
    <dbReference type="NCBI Taxonomy" id="470074"/>
    <lineage>
        <taxon>Bacteria</taxon>
        <taxon>Bacillati</taxon>
        <taxon>Actinomycetota</taxon>
        <taxon>Actinomycetes</taxon>
        <taxon>Mycobacteriales</taxon>
        <taxon>Mycobacteriaceae</taxon>
        <taxon>Mycobacterium</taxon>
    </lineage>
</organism>
<dbReference type="Proteomes" id="UP000192284">
    <property type="component" value="Unassembled WGS sequence"/>
</dbReference>
<dbReference type="InterPro" id="IPR014031">
    <property type="entry name" value="Ketoacyl_synth_C"/>
</dbReference>
<dbReference type="Pfam" id="PF02801">
    <property type="entry name" value="Ketoacyl-synt_C"/>
    <property type="match status" value="1"/>
</dbReference>
<evidence type="ECO:0000256" key="9">
    <source>
        <dbReference type="ARBA" id="ARBA00023194"/>
    </source>
</evidence>
<feature type="region of interest" description="N-terminal hotdog fold" evidence="12">
    <location>
        <begin position="935"/>
        <end position="1058"/>
    </location>
</feature>
<dbReference type="InterPro" id="IPR036736">
    <property type="entry name" value="ACP-like_sf"/>
</dbReference>
<dbReference type="InterPro" id="IPR016036">
    <property type="entry name" value="Malonyl_transacylase_ACP-bd"/>
</dbReference>
<dbReference type="SMART" id="SM00823">
    <property type="entry name" value="PKS_PP"/>
    <property type="match status" value="1"/>
</dbReference>
<dbReference type="InterPro" id="IPR013968">
    <property type="entry name" value="PKS_KR"/>
</dbReference>